<feature type="region of interest" description="Disordered" evidence="1">
    <location>
        <begin position="1"/>
        <end position="62"/>
    </location>
</feature>
<gene>
    <name evidence="2" type="ORF">SPARVUS_LOCUS10346705</name>
</gene>
<comment type="caution">
    <text evidence="2">The sequence shown here is derived from an EMBL/GenBank/DDBJ whole genome shotgun (WGS) entry which is preliminary data.</text>
</comment>
<evidence type="ECO:0000313" key="2">
    <source>
        <dbReference type="EMBL" id="CAI9586331.1"/>
    </source>
</evidence>
<protein>
    <submittedName>
        <fullName evidence="2">Uncharacterized protein</fullName>
    </submittedName>
</protein>
<feature type="compositionally biased region" description="Basic residues" evidence="1">
    <location>
        <begin position="1"/>
        <end position="17"/>
    </location>
</feature>
<organism evidence="2 3">
    <name type="scientific">Staurois parvus</name>
    <dbReference type="NCBI Taxonomy" id="386267"/>
    <lineage>
        <taxon>Eukaryota</taxon>
        <taxon>Metazoa</taxon>
        <taxon>Chordata</taxon>
        <taxon>Craniata</taxon>
        <taxon>Vertebrata</taxon>
        <taxon>Euteleostomi</taxon>
        <taxon>Amphibia</taxon>
        <taxon>Batrachia</taxon>
        <taxon>Anura</taxon>
        <taxon>Neobatrachia</taxon>
        <taxon>Ranoidea</taxon>
        <taxon>Ranidae</taxon>
        <taxon>Staurois</taxon>
    </lineage>
</organism>
<feature type="compositionally biased region" description="Basic and acidic residues" evidence="1">
    <location>
        <begin position="18"/>
        <end position="32"/>
    </location>
</feature>
<proteinExistence type="predicted"/>
<evidence type="ECO:0000256" key="1">
    <source>
        <dbReference type="SAM" id="MobiDB-lite"/>
    </source>
</evidence>
<evidence type="ECO:0000313" key="3">
    <source>
        <dbReference type="Proteomes" id="UP001162483"/>
    </source>
</evidence>
<reference evidence="2" key="1">
    <citation type="submission" date="2023-05" db="EMBL/GenBank/DDBJ databases">
        <authorList>
            <person name="Stuckert A."/>
        </authorList>
    </citation>
    <scope>NUCLEOTIDE SEQUENCE</scope>
</reference>
<dbReference type="EMBL" id="CATNWA010015742">
    <property type="protein sequence ID" value="CAI9586331.1"/>
    <property type="molecule type" value="Genomic_DNA"/>
</dbReference>
<name>A0ABN9ENA6_9NEOB</name>
<feature type="non-terminal residue" evidence="2">
    <location>
        <position position="311"/>
    </location>
</feature>
<dbReference type="Proteomes" id="UP001162483">
    <property type="component" value="Unassembled WGS sequence"/>
</dbReference>
<accession>A0ABN9ENA6</accession>
<keyword evidence="3" id="KW-1185">Reference proteome</keyword>
<feature type="compositionally biased region" description="Polar residues" evidence="1">
    <location>
        <begin position="53"/>
        <end position="62"/>
    </location>
</feature>
<sequence length="311" mass="34845">MKVLQKRMRSLNTKRKSHNEGDREEIQAESTERTNPSPIFSGESERGHPNGRQLISVTTNNPSRTNAQLLYLKDSPDISKDNQSCKIVNNPSLSECLLNGYIPGRNNTKEDPQRCYLQSLTTLHASLEHYDQLTAKNETDDFVNTNSALHTMDNHVSTKNIFNAHMMQYDIQDCILHFTTKAPGDSSAVQQNIPVPLIENLDLSNTQSNIQEPDTRVSVSSHKLSFDQYRFPRAEGTNLACSLVPATISGHTGFSRSLSTKHQSPSYRNTVLTLPEMYDFFFDDVSESGIVETGTDMASQEAIQEAIVYTP</sequence>